<comment type="caution">
    <text evidence="7">The sequence shown here is derived from an EMBL/GenBank/DDBJ whole genome shotgun (WGS) entry which is preliminary data.</text>
</comment>
<evidence type="ECO:0000256" key="2">
    <source>
        <dbReference type="ARBA" id="ARBA00022898"/>
    </source>
</evidence>
<protein>
    <submittedName>
        <fullName evidence="7">PLP-dependent aminotransferase family protein</fullName>
    </submittedName>
</protein>
<feature type="domain" description="HTH gntR-type" evidence="6">
    <location>
        <begin position="6"/>
        <end position="74"/>
    </location>
</feature>
<dbReference type="InterPro" id="IPR051446">
    <property type="entry name" value="HTH_trans_reg/aminotransferase"/>
</dbReference>
<dbReference type="InterPro" id="IPR015424">
    <property type="entry name" value="PyrdxlP-dep_Trfase"/>
</dbReference>
<accession>A0ABU3S7V5</accession>
<keyword evidence="7" id="KW-0808">Transferase</keyword>
<comment type="similarity">
    <text evidence="1">In the C-terminal section; belongs to the class-I pyridoxal-phosphate-dependent aminotransferase family.</text>
</comment>
<dbReference type="PROSITE" id="PS50949">
    <property type="entry name" value="HTH_GNTR"/>
    <property type="match status" value="1"/>
</dbReference>
<dbReference type="PANTHER" id="PTHR46577">
    <property type="entry name" value="HTH-TYPE TRANSCRIPTIONAL REGULATORY PROTEIN GABR"/>
    <property type="match status" value="1"/>
</dbReference>
<evidence type="ECO:0000256" key="4">
    <source>
        <dbReference type="ARBA" id="ARBA00023125"/>
    </source>
</evidence>
<organism evidence="7 8">
    <name type="scientific">Bosea rubneri</name>
    <dbReference type="NCBI Taxonomy" id="3075434"/>
    <lineage>
        <taxon>Bacteria</taxon>
        <taxon>Pseudomonadati</taxon>
        <taxon>Pseudomonadota</taxon>
        <taxon>Alphaproteobacteria</taxon>
        <taxon>Hyphomicrobiales</taxon>
        <taxon>Boseaceae</taxon>
        <taxon>Bosea</taxon>
    </lineage>
</organism>
<evidence type="ECO:0000256" key="3">
    <source>
        <dbReference type="ARBA" id="ARBA00023015"/>
    </source>
</evidence>
<evidence type="ECO:0000256" key="5">
    <source>
        <dbReference type="ARBA" id="ARBA00023163"/>
    </source>
</evidence>
<keyword evidence="5" id="KW-0804">Transcription</keyword>
<dbReference type="InterPro" id="IPR004839">
    <property type="entry name" value="Aminotransferase_I/II_large"/>
</dbReference>
<dbReference type="SMART" id="SM00345">
    <property type="entry name" value="HTH_GNTR"/>
    <property type="match status" value="1"/>
</dbReference>
<name>A0ABU3S7V5_9HYPH</name>
<evidence type="ECO:0000313" key="7">
    <source>
        <dbReference type="EMBL" id="MDU0340870.1"/>
    </source>
</evidence>
<dbReference type="Gene3D" id="3.40.640.10">
    <property type="entry name" value="Type I PLP-dependent aspartate aminotransferase-like (Major domain)"/>
    <property type="match status" value="1"/>
</dbReference>
<dbReference type="GO" id="GO:0008483">
    <property type="term" value="F:transaminase activity"/>
    <property type="evidence" value="ECO:0007669"/>
    <property type="project" value="UniProtKB-KW"/>
</dbReference>
<keyword evidence="2" id="KW-0663">Pyridoxal phosphate</keyword>
<dbReference type="CDD" id="cd07377">
    <property type="entry name" value="WHTH_GntR"/>
    <property type="match status" value="1"/>
</dbReference>
<evidence type="ECO:0000259" key="6">
    <source>
        <dbReference type="PROSITE" id="PS50949"/>
    </source>
</evidence>
<dbReference type="Pfam" id="PF00392">
    <property type="entry name" value="GntR"/>
    <property type="match status" value="1"/>
</dbReference>
<dbReference type="InterPro" id="IPR015421">
    <property type="entry name" value="PyrdxlP-dep_Trfase_major"/>
</dbReference>
<dbReference type="SUPFAM" id="SSF46785">
    <property type="entry name" value="Winged helix' DNA-binding domain"/>
    <property type="match status" value="1"/>
</dbReference>
<sequence length="486" mass="52059">MTTARPQSARGIYAALKAQIGTGVYRPGAALPSTRALATELGVSRTTVTAAYEQLHSEGFITGRQGARARVAALPTAAKPEAPNTGASEARPTLSRFGERVAATVLPGRPQAPSGLVADFRYGDLASTDFPADIWKRAVAMAASRRPRRLSYDAPAGADELRKALQAYLWRARSLRCEMEQIVIVNGSQQGLDLCARLLLEPGESFVVEDPCYGMARQVFAAAGGIAIPVEADQEGLRTDRLATLSARLAYVTPSHQYPLGGVMPVARRLELLAWARSCGACVIEDDYDSEYRYDIAPVPPLHALAEGSEIIYLGTVSKALSPTIRLGYLVLPPALAPVFTTAKALADRHAPGLEQHALTILLESGAYERHVRRSRRRNAERRATLLAALARRLGDRVVVAGADAGLHVVVWFRDITAADELAFVARGRECGIGVYPIGPLYMAPETAARPDMAGLVIGYASVEPHEIERGVAILTELVEAISAAP</sequence>
<gene>
    <name evidence="7" type="ORF">RKE40_13290</name>
</gene>
<dbReference type="Gene3D" id="1.10.10.10">
    <property type="entry name" value="Winged helix-like DNA-binding domain superfamily/Winged helix DNA-binding domain"/>
    <property type="match status" value="1"/>
</dbReference>
<dbReference type="SUPFAM" id="SSF53383">
    <property type="entry name" value="PLP-dependent transferases"/>
    <property type="match status" value="1"/>
</dbReference>
<dbReference type="EMBL" id="JAWDID010000017">
    <property type="protein sequence ID" value="MDU0340870.1"/>
    <property type="molecule type" value="Genomic_DNA"/>
</dbReference>
<keyword evidence="3" id="KW-0805">Transcription regulation</keyword>
<keyword evidence="8" id="KW-1185">Reference proteome</keyword>
<dbReference type="RefSeq" id="WP_316018711.1">
    <property type="nucleotide sequence ID" value="NZ_JAWDID010000017.1"/>
</dbReference>
<keyword evidence="7" id="KW-0032">Aminotransferase</keyword>
<reference evidence="7 8" key="1">
    <citation type="submission" date="2023-09" db="EMBL/GenBank/DDBJ databases">
        <title>Whole genome shotgun sequencing (WGS) of Bosea sp. ZW T0_25, isolated from stored onions (Allium cepa).</title>
        <authorList>
            <person name="Stoll D.A."/>
            <person name="Huch M."/>
        </authorList>
    </citation>
    <scope>NUCLEOTIDE SEQUENCE [LARGE SCALE GENOMIC DNA]</scope>
    <source>
        <strain evidence="7 8">ZW T0_25</strain>
    </source>
</reference>
<dbReference type="InterPro" id="IPR036388">
    <property type="entry name" value="WH-like_DNA-bd_sf"/>
</dbReference>
<dbReference type="Pfam" id="PF00155">
    <property type="entry name" value="Aminotran_1_2"/>
    <property type="match status" value="1"/>
</dbReference>
<dbReference type="InterPro" id="IPR036390">
    <property type="entry name" value="WH_DNA-bd_sf"/>
</dbReference>
<proteinExistence type="inferred from homology"/>
<evidence type="ECO:0000256" key="1">
    <source>
        <dbReference type="ARBA" id="ARBA00005384"/>
    </source>
</evidence>
<dbReference type="PANTHER" id="PTHR46577:SF1">
    <property type="entry name" value="HTH-TYPE TRANSCRIPTIONAL REGULATORY PROTEIN GABR"/>
    <property type="match status" value="1"/>
</dbReference>
<dbReference type="CDD" id="cd00609">
    <property type="entry name" value="AAT_like"/>
    <property type="match status" value="1"/>
</dbReference>
<keyword evidence="4" id="KW-0238">DNA-binding</keyword>
<dbReference type="InterPro" id="IPR000524">
    <property type="entry name" value="Tscrpt_reg_HTH_GntR"/>
</dbReference>
<evidence type="ECO:0000313" key="8">
    <source>
        <dbReference type="Proteomes" id="UP001254257"/>
    </source>
</evidence>
<dbReference type="Proteomes" id="UP001254257">
    <property type="component" value="Unassembled WGS sequence"/>
</dbReference>
<dbReference type="PRINTS" id="PR00035">
    <property type="entry name" value="HTHGNTR"/>
</dbReference>